<organism evidence="1 2">
    <name type="scientific">Racocetra persica</name>
    <dbReference type="NCBI Taxonomy" id="160502"/>
    <lineage>
        <taxon>Eukaryota</taxon>
        <taxon>Fungi</taxon>
        <taxon>Fungi incertae sedis</taxon>
        <taxon>Mucoromycota</taxon>
        <taxon>Glomeromycotina</taxon>
        <taxon>Glomeromycetes</taxon>
        <taxon>Diversisporales</taxon>
        <taxon>Gigasporaceae</taxon>
        <taxon>Racocetra</taxon>
    </lineage>
</organism>
<feature type="non-terminal residue" evidence="1">
    <location>
        <position position="1"/>
    </location>
</feature>
<gene>
    <name evidence="1" type="ORF">RPERSI_LOCUS23714</name>
</gene>
<evidence type="ECO:0000313" key="1">
    <source>
        <dbReference type="EMBL" id="CAG8813197.1"/>
    </source>
</evidence>
<feature type="non-terminal residue" evidence="1">
    <location>
        <position position="50"/>
    </location>
</feature>
<sequence length="50" mass="5757">GVMEEDIEPVRDLITTAILALVQVRWFSLTNVLVVIHVLLMDVYYVVELK</sequence>
<accession>A0ACA9RWB1</accession>
<reference evidence="1" key="1">
    <citation type="submission" date="2021-06" db="EMBL/GenBank/DDBJ databases">
        <authorList>
            <person name="Kallberg Y."/>
            <person name="Tangrot J."/>
            <person name="Rosling A."/>
        </authorList>
    </citation>
    <scope>NUCLEOTIDE SEQUENCE</scope>
    <source>
        <strain evidence="1">MA461A</strain>
    </source>
</reference>
<evidence type="ECO:0000313" key="2">
    <source>
        <dbReference type="Proteomes" id="UP000789920"/>
    </source>
</evidence>
<name>A0ACA9RWB1_9GLOM</name>
<keyword evidence="2" id="KW-1185">Reference proteome</keyword>
<dbReference type="Proteomes" id="UP000789920">
    <property type="component" value="Unassembled WGS sequence"/>
</dbReference>
<comment type="caution">
    <text evidence="1">The sequence shown here is derived from an EMBL/GenBank/DDBJ whole genome shotgun (WGS) entry which is preliminary data.</text>
</comment>
<protein>
    <submittedName>
        <fullName evidence="1">14365_t:CDS:1</fullName>
    </submittedName>
</protein>
<proteinExistence type="predicted"/>
<dbReference type="EMBL" id="CAJVQC010074660">
    <property type="protein sequence ID" value="CAG8813197.1"/>
    <property type="molecule type" value="Genomic_DNA"/>
</dbReference>